<comment type="caution">
    <text evidence="2">The sequence shown here is derived from an EMBL/GenBank/DDBJ whole genome shotgun (WGS) entry which is preliminary data.</text>
</comment>
<evidence type="ECO:0000313" key="2">
    <source>
        <dbReference type="EMBL" id="KAB1215709.1"/>
    </source>
</evidence>
<keyword evidence="1" id="KW-1133">Transmembrane helix</keyword>
<evidence type="ECO:0000313" key="3">
    <source>
        <dbReference type="Proteomes" id="UP000516437"/>
    </source>
</evidence>
<feature type="transmembrane region" description="Helical" evidence="1">
    <location>
        <begin position="115"/>
        <end position="134"/>
    </location>
</feature>
<protein>
    <submittedName>
        <fullName evidence="2">Uncharacterized protein</fullName>
    </submittedName>
</protein>
<accession>A0A6A1VS24</accession>
<feature type="transmembrane region" description="Helical" evidence="1">
    <location>
        <begin position="38"/>
        <end position="60"/>
    </location>
</feature>
<evidence type="ECO:0000256" key="1">
    <source>
        <dbReference type="SAM" id="Phobius"/>
    </source>
</evidence>
<dbReference type="AlphaFoldDB" id="A0A6A1VS24"/>
<keyword evidence="3" id="KW-1185">Reference proteome</keyword>
<proteinExistence type="predicted"/>
<dbReference type="OrthoDB" id="1725376at2759"/>
<gene>
    <name evidence="2" type="ORF">CJ030_MR4G004747</name>
</gene>
<organism evidence="2 3">
    <name type="scientific">Morella rubra</name>
    <name type="common">Chinese bayberry</name>
    <dbReference type="NCBI Taxonomy" id="262757"/>
    <lineage>
        <taxon>Eukaryota</taxon>
        <taxon>Viridiplantae</taxon>
        <taxon>Streptophyta</taxon>
        <taxon>Embryophyta</taxon>
        <taxon>Tracheophyta</taxon>
        <taxon>Spermatophyta</taxon>
        <taxon>Magnoliopsida</taxon>
        <taxon>eudicotyledons</taxon>
        <taxon>Gunneridae</taxon>
        <taxon>Pentapetalae</taxon>
        <taxon>rosids</taxon>
        <taxon>fabids</taxon>
        <taxon>Fagales</taxon>
        <taxon>Myricaceae</taxon>
        <taxon>Morella</taxon>
    </lineage>
</organism>
<sequence length="153" mass="17157">MGGWVFDLRFLAPPLITLIRTALISQDKLGIETLGHPAVAMSLAIVLALLFLSISIKLPLTMEPIRLRVGDFSGFITVSFFVSIICPSSLFWLSFSMILAVSFWDTMIWDMLKHFMNWFIHTLRSLPILIILCITQHQNASAPSPPQVEAEVV</sequence>
<keyword evidence="1" id="KW-0472">Membrane</keyword>
<name>A0A6A1VS24_9ROSI</name>
<dbReference type="EMBL" id="RXIC02000022">
    <property type="protein sequence ID" value="KAB1215709.1"/>
    <property type="molecule type" value="Genomic_DNA"/>
</dbReference>
<reference evidence="2 3" key="1">
    <citation type="journal article" date="2019" name="Plant Biotechnol. J.">
        <title>The red bayberry genome and genetic basis of sex determination.</title>
        <authorList>
            <person name="Jia H.M."/>
            <person name="Jia H.J."/>
            <person name="Cai Q.L."/>
            <person name="Wang Y."/>
            <person name="Zhao H.B."/>
            <person name="Yang W.F."/>
            <person name="Wang G.Y."/>
            <person name="Li Y.H."/>
            <person name="Zhan D.L."/>
            <person name="Shen Y.T."/>
            <person name="Niu Q.F."/>
            <person name="Chang L."/>
            <person name="Qiu J."/>
            <person name="Zhao L."/>
            <person name="Xie H.B."/>
            <person name="Fu W.Y."/>
            <person name="Jin J."/>
            <person name="Li X.W."/>
            <person name="Jiao Y."/>
            <person name="Zhou C.C."/>
            <person name="Tu T."/>
            <person name="Chai C.Y."/>
            <person name="Gao J.L."/>
            <person name="Fan L.J."/>
            <person name="van de Weg E."/>
            <person name="Wang J.Y."/>
            <person name="Gao Z.S."/>
        </authorList>
    </citation>
    <scope>NUCLEOTIDE SEQUENCE [LARGE SCALE GENOMIC DNA]</scope>
    <source>
        <tissue evidence="2">Leaves</tissue>
    </source>
</reference>
<feature type="transmembrane region" description="Helical" evidence="1">
    <location>
        <begin position="72"/>
        <end position="95"/>
    </location>
</feature>
<dbReference type="Proteomes" id="UP000516437">
    <property type="component" value="Chromosome 4"/>
</dbReference>
<keyword evidence="1" id="KW-0812">Transmembrane</keyword>